<feature type="compositionally biased region" description="Low complexity" evidence="1">
    <location>
        <begin position="32"/>
        <end position="45"/>
    </location>
</feature>
<organism evidence="3 4">
    <name type="scientific">Fulvimarina manganoxydans</name>
    <dbReference type="NCBI Taxonomy" id="937218"/>
    <lineage>
        <taxon>Bacteria</taxon>
        <taxon>Pseudomonadati</taxon>
        <taxon>Pseudomonadota</taxon>
        <taxon>Alphaproteobacteria</taxon>
        <taxon>Hyphomicrobiales</taxon>
        <taxon>Aurantimonadaceae</taxon>
        <taxon>Fulvimarina</taxon>
    </lineage>
</organism>
<sequence>MLHIAKTVGIATLMSGFALAPALAQSDSNTTNNAGSSDMSSSGAAASGGNGMSSEAMVASQDKVLKALEQAGYTDAQVMDAAYLVRASTPDGETVIMMIDTSGRVIGSSAAGGQMDSTGTGSSGTQSGTSTGSNAGTNSTGSSAGDSGSASNN</sequence>
<evidence type="ECO:0000313" key="4">
    <source>
        <dbReference type="Proteomes" id="UP000192656"/>
    </source>
</evidence>
<dbReference type="RefSeq" id="WP_139798505.1">
    <property type="nucleotide sequence ID" value="NZ_FWXR01000025.1"/>
</dbReference>
<feature type="signal peptide" evidence="2">
    <location>
        <begin position="1"/>
        <end position="24"/>
    </location>
</feature>
<reference evidence="3 4" key="1">
    <citation type="submission" date="2017-04" db="EMBL/GenBank/DDBJ databases">
        <authorList>
            <person name="Afonso C.L."/>
            <person name="Miller P.J."/>
            <person name="Scott M.A."/>
            <person name="Spackman E."/>
            <person name="Goraichik I."/>
            <person name="Dimitrov K.M."/>
            <person name="Suarez D.L."/>
            <person name="Swayne D.E."/>
        </authorList>
    </citation>
    <scope>NUCLEOTIDE SEQUENCE [LARGE SCALE GENOMIC DNA]</scope>
    <source>
        <strain evidence="3 4">CGMCC 1.10972</strain>
    </source>
</reference>
<evidence type="ECO:0000256" key="2">
    <source>
        <dbReference type="SAM" id="SignalP"/>
    </source>
</evidence>
<keyword evidence="2" id="KW-0732">Signal</keyword>
<feature type="region of interest" description="Disordered" evidence="1">
    <location>
        <begin position="26"/>
        <end position="57"/>
    </location>
</feature>
<accession>A0A1W2EGZ8</accession>
<dbReference type="EMBL" id="FWXR01000025">
    <property type="protein sequence ID" value="SMD09000.1"/>
    <property type="molecule type" value="Genomic_DNA"/>
</dbReference>
<evidence type="ECO:0000313" key="3">
    <source>
        <dbReference type="EMBL" id="SMD09000.1"/>
    </source>
</evidence>
<feature type="region of interest" description="Disordered" evidence="1">
    <location>
        <begin position="107"/>
        <end position="153"/>
    </location>
</feature>
<protein>
    <recommendedName>
        <fullName evidence="5">Peptidase propeptide and YPEB domain-containing protein</fullName>
    </recommendedName>
</protein>
<evidence type="ECO:0008006" key="5">
    <source>
        <dbReference type="Google" id="ProtNLM"/>
    </source>
</evidence>
<evidence type="ECO:0000256" key="1">
    <source>
        <dbReference type="SAM" id="MobiDB-lite"/>
    </source>
</evidence>
<dbReference type="Proteomes" id="UP000192656">
    <property type="component" value="Unassembled WGS sequence"/>
</dbReference>
<feature type="chain" id="PRO_5013252665" description="Peptidase propeptide and YPEB domain-containing protein" evidence="2">
    <location>
        <begin position="25"/>
        <end position="153"/>
    </location>
</feature>
<feature type="compositionally biased region" description="Low complexity" evidence="1">
    <location>
        <begin position="112"/>
        <end position="153"/>
    </location>
</feature>
<dbReference type="OrthoDB" id="7917361at2"/>
<name>A0A1W2EGZ8_9HYPH</name>
<gene>
    <name evidence="3" type="ORF">SAMN06297251_12546</name>
</gene>
<proteinExistence type="predicted"/>
<dbReference type="AlphaFoldDB" id="A0A1W2EGZ8"/>
<keyword evidence="4" id="KW-1185">Reference proteome</keyword>